<sequence length="127" mass="14044">MDIAEFHAAVYHVIRQIPHQKVTSYSHIAKLIGMPRHSRHVGQALKFLSPNAMPPVPWYRVISAAGVISSRGPGTNGAERQREALEAEGVEVTEGRNGDLRVNFGTWGWFPPIGSIDLGDEDDEDEE</sequence>
<dbReference type="EMBL" id="MU267983">
    <property type="protein sequence ID" value="KAH7906724.1"/>
    <property type="molecule type" value="Genomic_DNA"/>
</dbReference>
<evidence type="ECO:0000313" key="1">
    <source>
        <dbReference type="EMBL" id="KAH7906724.1"/>
    </source>
</evidence>
<proteinExistence type="predicted"/>
<protein>
    <submittedName>
        <fullName evidence="1">DNA binding methylated-DNA-cysteine S-methyltransferase</fullName>
    </submittedName>
</protein>
<evidence type="ECO:0000313" key="2">
    <source>
        <dbReference type="Proteomes" id="UP000790377"/>
    </source>
</evidence>
<gene>
    <name evidence="1" type="ORF">BJ138DRAFT_1174859</name>
</gene>
<dbReference type="Proteomes" id="UP000790377">
    <property type="component" value="Unassembled WGS sequence"/>
</dbReference>
<comment type="caution">
    <text evidence="1">The sequence shown here is derived from an EMBL/GenBank/DDBJ whole genome shotgun (WGS) entry which is preliminary data.</text>
</comment>
<reference evidence="1" key="1">
    <citation type="journal article" date="2021" name="New Phytol.">
        <title>Evolutionary innovations through gain and loss of genes in the ectomycorrhizal Boletales.</title>
        <authorList>
            <person name="Wu G."/>
            <person name="Miyauchi S."/>
            <person name="Morin E."/>
            <person name="Kuo A."/>
            <person name="Drula E."/>
            <person name="Varga T."/>
            <person name="Kohler A."/>
            <person name="Feng B."/>
            <person name="Cao Y."/>
            <person name="Lipzen A."/>
            <person name="Daum C."/>
            <person name="Hundley H."/>
            <person name="Pangilinan J."/>
            <person name="Johnson J."/>
            <person name="Barry K."/>
            <person name="LaButti K."/>
            <person name="Ng V."/>
            <person name="Ahrendt S."/>
            <person name="Min B."/>
            <person name="Choi I.G."/>
            <person name="Park H."/>
            <person name="Plett J.M."/>
            <person name="Magnuson J."/>
            <person name="Spatafora J.W."/>
            <person name="Nagy L.G."/>
            <person name="Henrissat B."/>
            <person name="Grigoriev I.V."/>
            <person name="Yang Z.L."/>
            <person name="Xu J."/>
            <person name="Martin F.M."/>
        </authorList>
    </citation>
    <scope>NUCLEOTIDE SEQUENCE</scope>
    <source>
        <strain evidence="1">ATCC 28755</strain>
    </source>
</reference>
<keyword evidence="2" id="KW-1185">Reference proteome</keyword>
<organism evidence="1 2">
    <name type="scientific">Hygrophoropsis aurantiaca</name>
    <dbReference type="NCBI Taxonomy" id="72124"/>
    <lineage>
        <taxon>Eukaryota</taxon>
        <taxon>Fungi</taxon>
        <taxon>Dikarya</taxon>
        <taxon>Basidiomycota</taxon>
        <taxon>Agaricomycotina</taxon>
        <taxon>Agaricomycetes</taxon>
        <taxon>Agaricomycetidae</taxon>
        <taxon>Boletales</taxon>
        <taxon>Coniophorineae</taxon>
        <taxon>Hygrophoropsidaceae</taxon>
        <taxon>Hygrophoropsis</taxon>
    </lineage>
</organism>
<name>A0ACB8A153_9AGAM</name>
<accession>A0ACB8A153</accession>